<dbReference type="AlphaFoldDB" id="A0A7W9E5P6"/>
<dbReference type="PANTHER" id="PTHR28082">
    <property type="entry name" value="ZINC FINGER PROTEIN"/>
    <property type="match status" value="1"/>
</dbReference>
<keyword evidence="3" id="KW-0862">Zinc</keyword>
<dbReference type="GO" id="GO:0045041">
    <property type="term" value="P:protein import into mitochondrial intermembrane space"/>
    <property type="evidence" value="ECO:0007669"/>
    <property type="project" value="TreeGrafter"/>
</dbReference>
<dbReference type="RefSeq" id="WP_183323601.1">
    <property type="nucleotide sequence ID" value="NZ_JACHBQ010000001.1"/>
</dbReference>
<dbReference type="GO" id="GO:0008270">
    <property type="term" value="F:zinc ion binding"/>
    <property type="evidence" value="ECO:0007669"/>
    <property type="project" value="UniProtKB-KW"/>
</dbReference>
<proteinExistence type="predicted"/>
<gene>
    <name evidence="5" type="ORF">BJ997_003172</name>
</gene>
<dbReference type="Pfam" id="PF05495">
    <property type="entry name" value="zf-CHY"/>
    <property type="match status" value="1"/>
</dbReference>
<comment type="caution">
    <text evidence="5">The sequence shown here is derived from an EMBL/GenBank/DDBJ whole genome shotgun (WGS) entry which is preliminary data.</text>
</comment>
<dbReference type="InterPro" id="IPR052604">
    <property type="entry name" value="Mito_Tim_assembly_helper"/>
</dbReference>
<dbReference type="SUPFAM" id="SSF161219">
    <property type="entry name" value="CHY zinc finger-like"/>
    <property type="match status" value="1"/>
</dbReference>
<dbReference type="InterPro" id="IPR016694">
    <property type="entry name" value="UCP017292"/>
</dbReference>
<evidence type="ECO:0000256" key="3">
    <source>
        <dbReference type="ARBA" id="ARBA00022833"/>
    </source>
</evidence>
<dbReference type="PIRSF" id="PIRSF017292">
    <property type="entry name" value="UCP017292_Znf_CHY"/>
    <property type="match status" value="1"/>
</dbReference>
<dbReference type="EMBL" id="JACHBQ010000001">
    <property type="protein sequence ID" value="MBB5642624.1"/>
    <property type="molecule type" value="Genomic_DNA"/>
</dbReference>
<evidence type="ECO:0000256" key="2">
    <source>
        <dbReference type="ARBA" id="ARBA00022771"/>
    </source>
</evidence>
<dbReference type="PANTHER" id="PTHR28082:SF1">
    <property type="entry name" value="HELPER OF TIM PROTEIN 13"/>
    <property type="match status" value="1"/>
</dbReference>
<dbReference type="InterPro" id="IPR008913">
    <property type="entry name" value="Znf_CHY"/>
</dbReference>
<evidence type="ECO:0000313" key="5">
    <source>
        <dbReference type="EMBL" id="MBB5642624.1"/>
    </source>
</evidence>
<reference evidence="5 6" key="1">
    <citation type="submission" date="2020-08" db="EMBL/GenBank/DDBJ databases">
        <title>Sequencing the genomes of 1000 actinobacteria strains.</title>
        <authorList>
            <person name="Klenk H.-P."/>
        </authorList>
    </citation>
    <scope>NUCLEOTIDE SEQUENCE [LARGE SCALE GENOMIC DNA]</scope>
    <source>
        <strain evidence="5 6">DSM 21065</strain>
    </source>
</reference>
<sequence length="116" mass="13132">MLPRPHVYGPVVDDQTRCVHYRTPQDVIAIKFECCRRYYPCFQCHAESEAHPATQWPESEWSERAILCGVCGTEMSILAYRAATNCPSCAAEFNDGCRLHAHLYFAVPAPATNPRE</sequence>
<dbReference type="InterPro" id="IPR037274">
    <property type="entry name" value="Znf_CHY_sf"/>
</dbReference>
<dbReference type="PROSITE" id="PS51266">
    <property type="entry name" value="ZF_CHY"/>
    <property type="match status" value="1"/>
</dbReference>
<evidence type="ECO:0000259" key="4">
    <source>
        <dbReference type="PROSITE" id="PS51266"/>
    </source>
</evidence>
<accession>A0A7W9E5P6</accession>
<dbReference type="Proteomes" id="UP000561726">
    <property type="component" value="Unassembled WGS sequence"/>
</dbReference>
<feature type="domain" description="CHY-type" evidence="4">
    <location>
        <begin position="11"/>
        <end position="91"/>
    </location>
</feature>
<name>A0A7W9E5P6_9MICO</name>
<keyword evidence="1" id="KW-0479">Metal-binding</keyword>
<organism evidence="5 6">
    <name type="scientific">Cryobacterium roopkundense</name>
    <dbReference type="NCBI Taxonomy" id="1001240"/>
    <lineage>
        <taxon>Bacteria</taxon>
        <taxon>Bacillati</taxon>
        <taxon>Actinomycetota</taxon>
        <taxon>Actinomycetes</taxon>
        <taxon>Micrococcales</taxon>
        <taxon>Microbacteriaceae</taxon>
        <taxon>Cryobacterium</taxon>
    </lineage>
</organism>
<keyword evidence="2" id="KW-0863">Zinc-finger</keyword>
<protein>
    <submittedName>
        <fullName evidence="5">Putative CHY-type Zn-finger protein</fullName>
    </submittedName>
</protein>
<evidence type="ECO:0000313" key="6">
    <source>
        <dbReference type="Proteomes" id="UP000561726"/>
    </source>
</evidence>
<evidence type="ECO:0000256" key="1">
    <source>
        <dbReference type="ARBA" id="ARBA00022723"/>
    </source>
</evidence>